<protein>
    <submittedName>
        <fullName evidence="1">Uncharacterized protein</fullName>
    </submittedName>
</protein>
<gene>
    <name evidence="1" type="ORF">LCGC14_1158340</name>
</gene>
<proteinExistence type="predicted"/>
<feature type="non-terminal residue" evidence="1">
    <location>
        <position position="235"/>
    </location>
</feature>
<accession>A0A0F9LYH0</accession>
<comment type="caution">
    <text evidence="1">The sequence shown here is derived from an EMBL/GenBank/DDBJ whole genome shotgun (WGS) entry which is preliminary data.</text>
</comment>
<organism evidence="1">
    <name type="scientific">marine sediment metagenome</name>
    <dbReference type="NCBI Taxonomy" id="412755"/>
    <lineage>
        <taxon>unclassified sequences</taxon>
        <taxon>metagenomes</taxon>
        <taxon>ecological metagenomes</taxon>
    </lineage>
</organism>
<dbReference type="EMBL" id="LAZR01005623">
    <property type="protein sequence ID" value="KKM98403.1"/>
    <property type="molecule type" value="Genomic_DNA"/>
</dbReference>
<reference evidence="1" key="1">
    <citation type="journal article" date="2015" name="Nature">
        <title>Complex archaea that bridge the gap between prokaryotes and eukaryotes.</title>
        <authorList>
            <person name="Spang A."/>
            <person name="Saw J.H."/>
            <person name="Jorgensen S.L."/>
            <person name="Zaremba-Niedzwiedzka K."/>
            <person name="Martijn J."/>
            <person name="Lind A.E."/>
            <person name="van Eijk R."/>
            <person name="Schleper C."/>
            <person name="Guy L."/>
            <person name="Ettema T.J."/>
        </authorList>
    </citation>
    <scope>NUCLEOTIDE SEQUENCE</scope>
</reference>
<sequence length="235" mass="26356">MRFVKEPTYKKYITKELKRFDDRNTALSRGAVEGNKYTKMHQNCLKNLQSVKPGKTIIDHATWVAGATVDYVVRANLLGRETKPIYNNEYRLKNPNPDELAKLIKEKAHWMGADDVGIAKINPAYIYTHWGNQNVNYSHAAEVGDPIEIPAECDTVIMMVHEMSYGVIQRSPGIEYDTDIEYSKGAWCASSLATFITELGYRAIPSVNELGINIAMAVDAGLGEFGRNGQLIPRD</sequence>
<evidence type="ECO:0000313" key="1">
    <source>
        <dbReference type="EMBL" id="KKM98403.1"/>
    </source>
</evidence>
<name>A0A0F9LYH0_9ZZZZ</name>
<dbReference type="AlphaFoldDB" id="A0A0F9LYH0"/>